<protein>
    <submittedName>
        <fullName evidence="1">Uncharacterized protein</fullName>
    </submittedName>
</protein>
<gene>
    <name evidence="1" type="ORF">GK047_21700</name>
</gene>
<accession>A0A6G4A3U9</accession>
<name>A0A6G4A3U9_9BACL</name>
<comment type="caution">
    <text evidence="1">The sequence shown here is derived from an EMBL/GenBank/DDBJ whole genome shotgun (WGS) entry which is preliminary data.</text>
</comment>
<organism evidence="1">
    <name type="scientific">Paenibacillus sp. SYP-B3998</name>
    <dbReference type="NCBI Taxonomy" id="2678564"/>
    <lineage>
        <taxon>Bacteria</taxon>
        <taxon>Bacillati</taxon>
        <taxon>Bacillota</taxon>
        <taxon>Bacilli</taxon>
        <taxon>Bacillales</taxon>
        <taxon>Paenibacillaceae</taxon>
        <taxon>Paenibacillus</taxon>
    </lineage>
</organism>
<proteinExistence type="predicted"/>
<sequence>MAKFVFYFIEELKGIPKTEKHAVGLKKDFGQFYEILYKQLNAETYHGKMGVSSSRLNEFIETKQIDGVILKRNVNNQTLVRSASVELYIAERKQNVSLAENAFFDSGSKQ</sequence>
<dbReference type="RefSeq" id="WP_163951654.1">
    <property type="nucleotide sequence ID" value="NZ_JAAIKC010000010.1"/>
</dbReference>
<reference evidence="1" key="1">
    <citation type="submission" date="2020-02" db="EMBL/GenBank/DDBJ databases">
        <authorList>
            <person name="Shen X.-R."/>
            <person name="Zhang Y.-X."/>
        </authorList>
    </citation>
    <scope>NUCLEOTIDE SEQUENCE</scope>
    <source>
        <strain evidence="1">SYP-B3998</strain>
    </source>
</reference>
<evidence type="ECO:0000313" key="1">
    <source>
        <dbReference type="EMBL" id="NEW08614.1"/>
    </source>
</evidence>
<dbReference type="AlphaFoldDB" id="A0A6G4A3U9"/>
<dbReference type="EMBL" id="JAAIKC010000010">
    <property type="protein sequence ID" value="NEW08614.1"/>
    <property type="molecule type" value="Genomic_DNA"/>
</dbReference>